<dbReference type="Pfam" id="PF00990">
    <property type="entry name" value="GGDEF"/>
    <property type="match status" value="1"/>
</dbReference>
<dbReference type="Gene3D" id="3.30.450.20">
    <property type="entry name" value="PAS domain"/>
    <property type="match status" value="1"/>
</dbReference>
<feature type="region of interest" description="Disordered" evidence="1">
    <location>
        <begin position="1"/>
        <end position="23"/>
    </location>
</feature>
<dbReference type="SUPFAM" id="SSF141868">
    <property type="entry name" value="EAL domain-like"/>
    <property type="match status" value="1"/>
</dbReference>
<dbReference type="EMBL" id="CP000774">
    <property type="protein sequence ID" value="ABS63190.1"/>
    <property type="molecule type" value="Genomic_DNA"/>
</dbReference>
<dbReference type="GO" id="GO:0071111">
    <property type="term" value="F:cyclic-guanylate-specific phosphodiesterase activity"/>
    <property type="evidence" value="ECO:0007669"/>
    <property type="project" value="InterPro"/>
</dbReference>
<sequence>MDSKTQDARRVGGPDDLNPTGAQTDDLLMNAVKAVGDAAYRWSIDDDLLYWGPGSEILLGISEISKISTHRDFTSRLVTDGPSRYESICRSRESDAGSGVPYNLEYRIRDDFGGMRWVEDRGRWFGGPDGAPAFAVGVLRAIDERHKREEELVRLSTYDELTGLLNRVRLKEALTDAMIAAQRGRQNSAFLLVAVDNLALVNDAFGFDVADEVIVCVGERLRGLARRGDSLGRYAGNKFGLVLPNCNEERLSAVCDRLLAEVRDKVVMTARGPVAVTVSAGSIALPGHASSVDQALARAEEALVSAKQRLRDSHVVYAPSREREKTRLRNINVADELITALNDKRIRIAYQPIVDATTCEPMMYECLVRMEQPDGNIAAAGHFVPVAEKLGLIGLIDYRVMELAVETLRARPDVKLSLNVSGRTTGDRLWRDTLASHLDRDKHLAERLVIEITETVAIHEVSELTDFVATFRELGCQIAIDDFGAGYTSFRNLKTLDVDMVKIDGSFVIDLATNPDNQFFVRTLVDLARNFNLPTVAEWVSNEEEVVMLRNLGVEYLQGFYLGEPRMTLPRPLAGIDTKRTVA</sequence>
<proteinExistence type="predicted"/>
<dbReference type="InterPro" id="IPR035919">
    <property type="entry name" value="EAL_sf"/>
</dbReference>
<feature type="domain" description="EAL" evidence="2">
    <location>
        <begin position="330"/>
        <end position="579"/>
    </location>
</feature>
<dbReference type="InterPro" id="IPR000160">
    <property type="entry name" value="GGDEF_dom"/>
</dbReference>
<dbReference type="PROSITE" id="PS50887">
    <property type="entry name" value="GGDEF"/>
    <property type="match status" value="1"/>
</dbReference>
<name>A7HTF7_PARL1</name>
<evidence type="ECO:0000259" key="3">
    <source>
        <dbReference type="PROSITE" id="PS50887"/>
    </source>
</evidence>
<dbReference type="SUPFAM" id="SSF55073">
    <property type="entry name" value="Nucleotide cyclase"/>
    <property type="match status" value="1"/>
</dbReference>
<dbReference type="CDD" id="cd01948">
    <property type="entry name" value="EAL"/>
    <property type="match status" value="1"/>
</dbReference>
<dbReference type="NCBIfam" id="TIGR00254">
    <property type="entry name" value="GGDEF"/>
    <property type="match status" value="1"/>
</dbReference>
<dbReference type="CDD" id="cd01949">
    <property type="entry name" value="GGDEF"/>
    <property type="match status" value="1"/>
</dbReference>
<gene>
    <name evidence="4" type="ordered locus">Plav_1571</name>
</gene>
<dbReference type="InterPro" id="IPR050706">
    <property type="entry name" value="Cyclic-di-GMP_PDE-like"/>
</dbReference>
<evidence type="ECO:0000259" key="2">
    <source>
        <dbReference type="PROSITE" id="PS50883"/>
    </source>
</evidence>
<dbReference type="Proteomes" id="UP000006377">
    <property type="component" value="Chromosome"/>
</dbReference>
<organism evidence="4 5">
    <name type="scientific">Parvibaculum lavamentivorans (strain DS-1 / DSM 13023 / NCIMB 13966)</name>
    <dbReference type="NCBI Taxonomy" id="402881"/>
    <lineage>
        <taxon>Bacteria</taxon>
        <taxon>Pseudomonadati</taxon>
        <taxon>Pseudomonadota</taxon>
        <taxon>Alphaproteobacteria</taxon>
        <taxon>Hyphomicrobiales</taxon>
        <taxon>Parvibaculaceae</taxon>
        <taxon>Parvibaculum</taxon>
    </lineage>
</organism>
<dbReference type="PANTHER" id="PTHR33121">
    <property type="entry name" value="CYCLIC DI-GMP PHOSPHODIESTERASE PDEF"/>
    <property type="match status" value="1"/>
</dbReference>
<feature type="compositionally biased region" description="Basic and acidic residues" evidence="1">
    <location>
        <begin position="1"/>
        <end position="13"/>
    </location>
</feature>
<dbReference type="KEGG" id="pla:Plav_1571"/>
<dbReference type="STRING" id="402881.Plav_1571"/>
<dbReference type="eggNOG" id="COG5001">
    <property type="taxonomic scope" value="Bacteria"/>
</dbReference>
<dbReference type="InterPro" id="IPR035965">
    <property type="entry name" value="PAS-like_dom_sf"/>
</dbReference>
<dbReference type="InterPro" id="IPR029787">
    <property type="entry name" value="Nucleotide_cyclase"/>
</dbReference>
<dbReference type="PANTHER" id="PTHR33121:SF79">
    <property type="entry name" value="CYCLIC DI-GMP PHOSPHODIESTERASE PDED-RELATED"/>
    <property type="match status" value="1"/>
</dbReference>
<evidence type="ECO:0000313" key="5">
    <source>
        <dbReference type="Proteomes" id="UP000006377"/>
    </source>
</evidence>
<keyword evidence="5" id="KW-1185">Reference proteome</keyword>
<dbReference type="Pfam" id="PF00563">
    <property type="entry name" value="EAL"/>
    <property type="match status" value="1"/>
</dbReference>
<dbReference type="SMART" id="SM00052">
    <property type="entry name" value="EAL"/>
    <property type="match status" value="1"/>
</dbReference>
<evidence type="ECO:0000256" key="1">
    <source>
        <dbReference type="SAM" id="MobiDB-lite"/>
    </source>
</evidence>
<dbReference type="SMART" id="SM00267">
    <property type="entry name" value="GGDEF"/>
    <property type="match status" value="1"/>
</dbReference>
<protein>
    <submittedName>
        <fullName evidence="4">Diguanylate cyclase/phosphodiesterase with PAS/PAC sensor(S)</fullName>
    </submittedName>
</protein>
<dbReference type="Gene3D" id="3.20.20.450">
    <property type="entry name" value="EAL domain"/>
    <property type="match status" value="1"/>
</dbReference>
<dbReference type="SUPFAM" id="SSF55785">
    <property type="entry name" value="PYP-like sensor domain (PAS domain)"/>
    <property type="match status" value="1"/>
</dbReference>
<accession>A7HTF7</accession>
<evidence type="ECO:0000313" key="4">
    <source>
        <dbReference type="EMBL" id="ABS63190.1"/>
    </source>
</evidence>
<dbReference type="InterPro" id="IPR043128">
    <property type="entry name" value="Rev_trsase/Diguanyl_cyclase"/>
</dbReference>
<dbReference type="InterPro" id="IPR001633">
    <property type="entry name" value="EAL_dom"/>
</dbReference>
<dbReference type="AlphaFoldDB" id="A7HTF7"/>
<dbReference type="HOGENOM" id="CLU_000445_70_50_5"/>
<dbReference type="Gene3D" id="3.30.70.270">
    <property type="match status" value="1"/>
</dbReference>
<reference evidence="4 5" key="1">
    <citation type="journal article" date="2011" name="Stand. Genomic Sci.">
        <title>Complete genome sequence of Parvibaculum lavamentivorans type strain (DS-1(T)).</title>
        <authorList>
            <person name="Schleheck D."/>
            <person name="Weiss M."/>
            <person name="Pitluck S."/>
            <person name="Bruce D."/>
            <person name="Land M.L."/>
            <person name="Han S."/>
            <person name="Saunders E."/>
            <person name="Tapia R."/>
            <person name="Detter C."/>
            <person name="Brettin T."/>
            <person name="Han J."/>
            <person name="Woyke T."/>
            <person name="Goodwin L."/>
            <person name="Pennacchio L."/>
            <person name="Nolan M."/>
            <person name="Cook A.M."/>
            <person name="Kjelleberg S."/>
            <person name="Thomas T."/>
        </authorList>
    </citation>
    <scope>NUCLEOTIDE SEQUENCE [LARGE SCALE GENOMIC DNA]</scope>
    <source>
        <strain evidence="5">DS-1 / DSM 13023 / NCIMB 13966</strain>
    </source>
</reference>
<feature type="domain" description="GGDEF" evidence="3">
    <location>
        <begin position="186"/>
        <end position="319"/>
    </location>
</feature>
<dbReference type="PROSITE" id="PS50883">
    <property type="entry name" value="EAL"/>
    <property type="match status" value="1"/>
</dbReference>